<comment type="similarity">
    <text evidence="1">Belongs to the WXG100 family.</text>
</comment>
<proteinExistence type="inferred from homology"/>
<dbReference type="InterPro" id="IPR036689">
    <property type="entry name" value="ESAT-6-like_sf"/>
</dbReference>
<evidence type="ECO:0000256" key="1">
    <source>
        <dbReference type="RuleBase" id="RU362001"/>
    </source>
</evidence>
<dbReference type="RefSeq" id="WP_070356360.1">
    <property type="nucleotide sequence ID" value="NZ_CP043474.1"/>
</dbReference>
<comment type="caution">
    <text evidence="2">The sequence shown here is derived from an EMBL/GenBank/DDBJ whole genome shotgun (WGS) entry which is preliminary data.</text>
</comment>
<name>A0A1E8PVT3_9MYCO</name>
<evidence type="ECO:0000313" key="3">
    <source>
        <dbReference type="Proteomes" id="UP000178953"/>
    </source>
</evidence>
<organism evidence="2 3">
    <name type="scientific">Mycolicibacterium grossiae</name>
    <dbReference type="NCBI Taxonomy" id="1552759"/>
    <lineage>
        <taxon>Bacteria</taxon>
        <taxon>Bacillati</taxon>
        <taxon>Actinomycetota</taxon>
        <taxon>Actinomycetes</taxon>
        <taxon>Mycobacteriales</taxon>
        <taxon>Mycobacteriaceae</taxon>
        <taxon>Mycolicibacterium</taxon>
    </lineage>
</organism>
<dbReference type="NCBIfam" id="TIGR03930">
    <property type="entry name" value="WXG100_ESAT6"/>
    <property type="match status" value="1"/>
</dbReference>
<dbReference type="AlphaFoldDB" id="A0A1E8PVT3"/>
<gene>
    <name evidence="2" type="ORF">BEL07_28395</name>
</gene>
<dbReference type="OrthoDB" id="4738087at2"/>
<dbReference type="Pfam" id="PF06013">
    <property type="entry name" value="WXG100"/>
    <property type="match status" value="1"/>
</dbReference>
<accession>A0A1E8PVT3</accession>
<keyword evidence="3" id="KW-1185">Reference proteome</keyword>
<dbReference type="InterPro" id="IPR010310">
    <property type="entry name" value="T7SS_ESAT-6-like"/>
</dbReference>
<sequence>MSQIMYNYPAMMALSAEMNGYAGALHAVGADVAGEQAALSAGWQGDTGMSYQAWQAQWNTSLEELVRAYRAMASTHETNTMSMSARDAAQGAKWGGA</sequence>
<dbReference type="Proteomes" id="UP000178953">
    <property type="component" value="Unassembled WGS sequence"/>
</dbReference>
<evidence type="ECO:0000313" key="2">
    <source>
        <dbReference type="EMBL" id="OFJ50415.1"/>
    </source>
</evidence>
<dbReference type="EMBL" id="MCHX01000132">
    <property type="protein sequence ID" value="OFJ50415.1"/>
    <property type="molecule type" value="Genomic_DNA"/>
</dbReference>
<dbReference type="SUPFAM" id="SSF140453">
    <property type="entry name" value="EsxAB dimer-like"/>
    <property type="match status" value="1"/>
</dbReference>
<reference evidence="2 3" key="1">
    <citation type="submission" date="2016-09" db="EMBL/GenBank/DDBJ databases">
        <title>genome sequence of Mycobacterium sp. 739 SCH.</title>
        <authorList>
            <person name="Greninger A.L."/>
            <person name="Qin X."/>
            <person name="Jerome K."/>
            <person name="Vora S."/>
            <person name="Quinn K."/>
        </authorList>
    </citation>
    <scope>NUCLEOTIDE SEQUENCE [LARGE SCALE GENOMIC DNA]</scope>
    <source>
        <strain evidence="2 3">SCH</strain>
    </source>
</reference>
<protein>
    <recommendedName>
        <fullName evidence="1">ESAT-6-like protein</fullName>
    </recommendedName>
</protein>
<dbReference type="Gene3D" id="1.10.287.1060">
    <property type="entry name" value="ESAT-6-like"/>
    <property type="match status" value="1"/>
</dbReference>